<dbReference type="Gene3D" id="3.30.300.210">
    <property type="entry name" value="Nutrient germinant receptor protein C, domain 3"/>
    <property type="match status" value="1"/>
</dbReference>
<protein>
    <recommendedName>
        <fullName evidence="1">Spore germination GerAC-like C-terminal domain-containing protein</fullName>
    </recommendedName>
</protein>
<dbReference type="Pfam" id="PF05504">
    <property type="entry name" value="Spore_GerAC"/>
    <property type="match status" value="1"/>
</dbReference>
<gene>
    <name evidence="2" type="ORF">MY490_20580</name>
</gene>
<dbReference type="InterPro" id="IPR046953">
    <property type="entry name" value="Spore_GerAC-like_C"/>
</dbReference>
<dbReference type="EMBL" id="CP096034">
    <property type="protein sequence ID" value="UPM54108.1"/>
    <property type="molecule type" value="Genomic_DNA"/>
</dbReference>
<sequence>MEANCDALGIGEILSSSYLDLWKKINWDKEYKNVKFKTSVKAKIDRTGPVF</sequence>
<evidence type="ECO:0000313" key="2">
    <source>
        <dbReference type="EMBL" id="UPM54108.1"/>
    </source>
</evidence>
<feature type="domain" description="Spore germination GerAC-like C-terminal" evidence="1">
    <location>
        <begin position="2"/>
        <end position="48"/>
    </location>
</feature>
<accession>A0ABY4JMJ1</accession>
<reference evidence="2 3" key="1">
    <citation type="submission" date="2022-04" db="EMBL/GenBank/DDBJ databases">
        <title>Mechanism of arsenic methylation and mitigation arsenic toxicity by Bacillus sp. LH14 from an Arsenic-Contaminated Paddy Soil.</title>
        <authorList>
            <person name="Wang D."/>
        </authorList>
    </citation>
    <scope>NUCLEOTIDE SEQUENCE [LARGE SCALE GENOMIC DNA]</scope>
    <source>
        <strain evidence="2 3">LH14</strain>
    </source>
</reference>
<dbReference type="InterPro" id="IPR038501">
    <property type="entry name" value="Spore_GerAC_C_sf"/>
</dbReference>
<name>A0ABY4JMJ1_9BACI</name>
<evidence type="ECO:0000313" key="3">
    <source>
        <dbReference type="Proteomes" id="UP000830639"/>
    </source>
</evidence>
<dbReference type="RefSeq" id="WP_248267315.1">
    <property type="nucleotide sequence ID" value="NZ_CP096034.1"/>
</dbReference>
<evidence type="ECO:0000259" key="1">
    <source>
        <dbReference type="Pfam" id="PF05504"/>
    </source>
</evidence>
<proteinExistence type="predicted"/>
<dbReference type="Proteomes" id="UP000830639">
    <property type="component" value="Chromosome"/>
</dbReference>
<organism evidence="2 3">
    <name type="scientific">Gottfriedia acidiceleris</name>
    <dbReference type="NCBI Taxonomy" id="371036"/>
    <lineage>
        <taxon>Bacteria</taxon>
        <taxon>Bacillati</taxon>
        <taxon>Bacillota</taxon>
        <taxon>Bacilli</taxon>
        <taxon>Bacillales</taxon>
        <taxon>Bacillaceae</taxon>
        <taxon>Gottfriedia</taxon>
    </lineage>
</organism>
<keyword evidence="3" id="KW-1185">Reference proteome</keyword>